<accession>A0A8D9EAV1</accession>
<evidence type="ECO:0000256" key="1">
    <source>
        <dbReference type="SAM" id="MobiDB-lite"/>
    </source>
</evidence>
<evidence type="ECO:0000313" key="2">
    <source>
        <dbReference type="EMBL" id="CAG6744975.1"/>
    </source>
</evidence>
<sequence length="104" mass="11423">MAEYLSRSIFRPFKSSMAAVAALSGPTQVEMRPAEPPPPPQPRNRFTTARTNASTDASSALPATAERMAAPSVPRMPAASMPWEEECFFRPKKETDHIAFEVSK</sequence>
<dbReference type="EMBL" id="HBUF01480358">
    <property type="protein sequence ID" value="CAG6744975.1"/>
    <property type="molecule type" value="Transcribed_RNA"/>
</dbReference>
<name>A0A8D9EAV1_9HEMI</name>
<organism evidence="2">
    <name type="scientific">Cacopsylla melanoneura</name>
    <dbReference type="NCBI Taxonomy" id="428564"/>
    <lineage>
        <taxon>Eukaryota</taxon>
        <taxon>Metazoa</taxon>
        <taxon>Ecdysozoa</taxon>
        <taxon>Arthropoda</taxon>
        <taxon>Hexapoda</taxon>
        <taxon>Insecta</taxon>
        <taxon>Pterygota</taxon>
        <taxon>Neoptera</taxon>
        <taxon>Paraneoptera</taxon>
        <taxon>Hemiptera</taxon>
        <taxon>Sternorrhyncha</taxon>
        <taxon>Psylloidea</taxon>
        <taxon>Psyllidae</taxon>
        <taxon>Psyllinae</taxon>
        <taxon>Cacopsylla</taxon>
    </lineage>
</organism>
<protein>
    <submittedName>
        <fullName evidence="2">Uncharacterized protein</fullName>
    </submittedName>
</protein>
<dbReference type="AlphaFoldDB" id="A0A8D9EAV1"/>
<feature type="region of interest" description="Disordered" evidence="1">
    <location>
        <begin position="24"/>
        <end position="75"/>
    </location>
</feature>
<proteinExistence type="predicted"/>
<feature type="compositionally biased region" description="Polar residues" evidence="1">
    <location>
        <begin position="44"/>
        <end position="58"/>
    </location>
</feature>
<reference evidence="2" key="1">
    <citation type="submission" date="2021-05" db="EMBL/GenBank/DDBJ databases">
        <authorList>
            <person name="Alioto T."/>
            <person name="Alioto T."/>
            <person name="Gomez Garrido J."/>
        </authorList>
    </citation>
    <scope>NUCLEOTIDE SEQUENCE</scope>
</reference>